<name>A0AAE1YAA0_9LAMI</name>
<dbReference type="AlphaFoldDB" id="A0AAE1YAA0"/>
<gene>
    <name evidence="2" type="ORF">Salat_1425200</name>
</gene>
<dbReference type="Proteomes" id="UP001293254">
    <property type="component" value="Unassembled WGS sequence"/>
</dbReference>
<keyword evidence="3" id="KW-1185">Reference proteome</keyword>
<comment type="caution">
    <text evidence="2">The sequence shown here is derived from an EMBL/GenBank/DDBJ whole genome shotgun (WGS) entry which is preliminary data.</text>
</comment>
<evidence type="ECO:0000313" key="3">
    <source>
        <dbReference type="Proteomes" id="UP001293254"/>
    </source>
</evidence>
<reference evidence="2" key="1">
    <citation type="submission" date="2020-06" db="EMBL/GenBank/DDBJ databases">
        <authorList>
            <person name="Li T."/>
            <person name="Hu X."/>
            <person name="Zhang T."/>
            <person name="Song X."/>
            <person name="Zhang H."/>
            <person name="Dai N."/>
            <person name="Sheng W."/>
            <person name="Hou X."/>
            <person name="Wei L."/>
        </authorList>
    </citation>
    <scope>NUCLEOTIDE SEQUENCE</scope>
    <source>
        <strain evidence="2">3651</strain>
        <tissue evidence="2">Leaf</tissue>
    </source>
</reference>
<evidence type="ECO:0000256" key="1">
    <source>
        <dbReference type="SAM" id="MobiDB-lite"/>
    </source>
</evidence>
<proteinExistence type="predicted"/>
<evidence type="ECO:0000313" key="2">
    <source>
        <dbReference type="EMBL" id="KAK4426566.1"/>
    </source>
</evidence>
<dbReference type="EMBL" id="JACGWO010000005">
    <property type="protein sequence ID" value="KAK4426566.1"/>
    <property type="molecule type" value="Genomic_DNA"/>
</dbReference>
<accession>A0AAE1YAA0</accession>
<sequence>MASVCWRRLLDQDSEFGGLASPINRPHASGPLTSPLGCPSPSRALLGSSLVLDQLQPRPNASPSPVFPLTVAHSESIEVQVVSTISEDFSIRQDGRISGRELSPSELSKGPSSPCPTGASLSVVGVAVDLA</sequence>
<reference evidence="2" key="2">
    <citation type="journal article" date="2024" name="Plant">
        <title>Genomic evolution and insights into agronomic trait innovations of Sesamum species.</title>
        <authorList>
            <person name="Miao H."/>
            <person name="Wang L."/>
            <person name="Qu L."/>
            <person name="Liu H."/>
            <person name="Sun Y."/>
            <person name="Le M."/>
            <person name="Wang Q."/>
            <person name="Wei S."/>
            <person name="Zheng Y."/>
            <person name="Lin W."/>
            <person name="Duan Y."/>
            <person name="Cao H."/>
            <person name="Xiong S."/>
            <person name="Wang X."/>
            <person name="Wei L."/>
            <person name="Li C."/>
            <person name="Ma Q."/>
            <person name="Ju M."/>
            <person name="Zhao R."/>
            <person name="Li G."/>
            <person name="Mu C."/>
            <person name="Tian Q."/>
            <person name="Mei H."/>
            <person name="Zhang T."/>
            <person name="Gao T."/>
            <person name="Zhang H."/>
        </authorList>
    </citation>
    <scope>NUCLEOTIDE SEQUENCE</scope>
    <source>
        <strain evidence="2">3651</strain>
    </source>
</reference>
<protein>
    <submittedName>
        <fullName evidence="2">Uncharacterized protein</fullName>
    </submittedName>
</protein>
<feature type="region of interest" description="Disordered" evidence="1">
    <location>
        <begin position="16"/>
        <end position="38"/>
    </location>
</feature>
<organism evidence="2 3">
    <name type="scientific">Sesamum alatum</name>
    <dbReference type="NCBI Taxonomy" id="300844"/>
    <lineage>
        <taxon>Eukaryota</taxon>
        <taxon>Viridiplantae</taxon>
        <taxon>Streptophyta</taxon>
        <taxon>Embryophyta</taxon>
        <taxon>Tracheophyta</taxon>
        <taxon>Spermatophyta</taxon>
        <taxon>Magnoliopsida</taxon>
        <taxon>eudicotyledons</taxon>
        <taxon>Gunneridae</taxon>
        <taxon>Pentapetalae</taxon>
        <taxon>asterids</taxon>
        <taxon>lamiids</taxon>
        <taxon>Lamiales</taxon>
        <taxon>Pedaliaceae</taxon>
        <taxon>Sesamum</taxon>
    </lineage>
</organism>
<feature type="region of interest" description="Disordered" evidence="1">
    <location>
        <begin position="95"/>
        <end position="118"/>
    </location>
</feature>